<gene>
    <name evidence="10" type="ORF">M8A51_06725</name>
</gene>
<dbReference type="InterPro" id="IPR036890">
    <property type="entry name" value="HATPase_C_sf"/>
</dbReference>
<keyword evidence="11" id="KW-1185">Reference proteome</keyword>
<keyword evidence="5" id="KW-0418">Kinase</keyword>
<dbReference type="SUPFAM" id="SSF47384">
    <property type="entry name" value="Homodimeric domain of signal transducing histidine kinase"/>
    <property type="match status" value="1"/>
</dbReference>
<dbReference type="InterPro" id="IPR001789">
    <property type="entry name" value="Sig_transdc_resp-reg_receiver"/>
</dbReference>
<protein>
    <recommendedName>
        <fullName evidence="2">histidine kinase</fullName>
        <ecNumber evidence="2">2.7.13.3</ecNumber>
    </recommendedName>
</protein>
<dbReference type="PROSITE" id="PS50109">
    <property type="entry name" value="HIS_KIN"/>
    <property type="match status" value="1"/>
</dbReference>
<evidence type="ECO:0000256" key="6">
    <source>
        <dbReference type="PROSITE-ProRule" id="PRU00169"/>
    </source>
</evidence>
<dbReference type="PANTHER" id="PTHR43547:SF2">
    <property type="entry name" value="HYBRID SIGNAL TRANSDUCTION HISTIDINE KINASE C"/>
    <property type="match status" value="1"/>
</dbReference>
<dbReference type="InterPro" id="IPR003594">
    <property type="entry name" value="HATPase_dom"/>
</dbReference>
<evidence type="ECO:0000256" key="4">
    <source>
        <dbReference type="ARBA" id="ARBA00022679"/>
    </source>
</evidence>
<dbReference type="SMART" id="SM00388">
    <property type="entry name" value="HisKA"/>
    <property type="match status" value="1"/>
</dbReference>
<evidence type="ECO:0000259" key="9">
    <source>
        <dbReference type="PROSITE" id="PS50110"/>
    </source>
</evidence>
<dbReference type="InterPro" id="IPR029016">
    <property type="entry name" value="GAF-like_dom_sf"/>
</dbReference>
<dbReference type="InterPro" id="IPR005467">
    <property type="entry name" value="His_kinase_dom"/>
</dbReference>
<evidence type="ECO:0000256" key="2">
    <source>
        <dbReference type="ARBA" id="ARBA00012438"/>
    </source>
</evidence>
<dbReference type="Pfam" id="PF00072">
    <property type="entry name" value="Response_reg"/>
    <property type="match status" value="2"/>
</dbReference>
<keyword evidence="7" id="KW-0175">Coiled coil</keyword>
<dbReference type="Pfam" id="PF00512">
    <property type="entry name" value="HisKA"/>
    <property type="match status" value="1"/>
</dbReference>
<evidence type="ECO:0000256" key="3">
    <source>
        <dbReference type="ARBA" id="ARBA00022553"/>
    </source>
</evidence>
<dbReference type="Gene3D" id="1.10.287.130">
    <property type="match status" value="1"/>
</dbReference>
<reference evidence="10" key="1">
    <citation type="submission" date="2022-05" db="EMBL/GenBank/DDBJ databases">
        <title>Schlegelella sp. nov., isolated from mangrove soil.</title>
        <authorList>
            <person name="Liu Y."/>
            <person name="Ge X."/>
            <person name="Liu W."/>
        </authorList>
    </citation>
    <scope>NUCLEOTIDE SEQUENCE</scope>
    <source>
        <strain evidence="10">S2-27</strain>
    </source>
</reference>
<dbReference type="InterPro" id="IPR003661">
    <property type="entry name" value="HisK_dim/P_dom"/>
</dbReference>
<feature type="modified residue" description="4-aspartylphosphate" evidence="6">
    <location>
        <position position="65"/>
    </location>
</feature>
<evidence type="ECO:0000313" key="10">
    <source>
        <dbReference type="EMBL" id="MCM5679223.1"/>
    </source>
</evidence>
<dbReference type="SMART" id="SM00065">
    <property type="entry name" value="GAF"/>
    <property type="match status" value="1"/>
</dbReference>
<dbReference type="PANTHER" id="PTHR43547">
    <property type="entry name" value="TWO-COMPONENT HISTIDINE KINASE"/>
    <property type="match status" value="1"/>
</dbReference>
<dbReference type="EC" id="2.7.13.3" evidence="2"/>
<feature type="domain" description="Histidine kinase" evidence="8">
    <location>
        <begin position="351"/>
        <end position="569"/>
    </location>
</feature>
<dbReference type="SUPFAM" id="SSF55874">
    <property type="entry name" value="ATPase domain of HSP90 chaperone/DNA topoisomerase II/histidine kinase"/>
    <property type="match status" value="1"/>
</dbReference>
<name>A0ABT0YKG2_9BURK</name>
<dbReference type="Gene3D" id="3.30.565.10">
    <property type="entry name" value="Histidine kinase-like ATPase, C-terminal domain"/>
    <property type="match status" value="1"/>
</dbReference>
<dbReference type="SMART" id="SM00387">
    <property type="entry name" value="HATPase_c"/>
    <property type="match status" value="1"/>
</dbReference>
<dbReference type="InterPro" id="IPR036097">
    <property type="entry name" value="HisK_dim/P_sf"/>
</dbReference>
<dbReference type="SUPFAM" id="SSF55781">
    <property type="entry name" value="GAF domain-like"/>
    <property type="match status" value="1"/>
</dbReference>
<dbReference type="SMART" id="SM00448">
    <property type="entry name" value="REC"/>
    <property type="match status" value="2"/>
</dbReference>
<dbReference type="Gene3D" id="3.40.50.2300">
    <property type="match status" value="2"/>
</dbReference>
<dbReference type="PROSITE" id="PS50110">
    <property type="entry name" value="RESPONSE_REGULATORY"/>
    <property type="match status" value="2"/>
</dbReference>
<proteinExistence type="predicted"/>
<evidence type="ECO:0000313" key="11">
    <source>
        <dbReference type="Proteomes" id="UP001165541"/>
    </source>
</evidence>
<dbReference type="InterPro" id="IPR004358">
    <property type="entry name" value="Sig_transdc_His_kin-like_C"/>
</dbReference>
<dbReference type="CDD" id="cd00082">
    <property type="entry name" value="HisKA"/>
    <property type="match status" value="1"/>
</dbReference>
<keyword evidence="4" id="KW-0808">Transferase</keyword>
<dbReference type="Proteomes" id="UP001165541">
    <property type="component" value="Unassembled WGS sequence"/>
</dbReference>
<sequence length="720" mass="78790">MPLTPAVDERDDPPGSILIVDDLPDKLLVLHTVLEDLGQHLVFARSGSDALREVLQREFAVILLDVNMPDIDGLETARLIRSYKRSAHTPIIFITAYADEMQTARGYSLGAVDYILSPVVPEVLRSKVKVFVELYAMQQRARRQAEERVALAAAEAARHAAEEQSRRLSFLAQASRVLGGSLDAEVAARELLRLLVPEPARLALLVRTDDHGALRHALVQMDDAPAQECDYEAVPAAARALVDRCMQAQGLVQADEAPWLPHWLADTPAAGLGAAAVPMMVGREMRGALLAVTSQAGRWHVTALEELAGRAAIALENARLYRSLENEIEERRQAQAELLEVNRRKDEFLAMLSHELRNPLAPIRNAIELVRRVAPPDPKIVWAGDVMDRQVRHLTRLVEELLDVARINQGKIALHREPTELAAVVAHAVETTRPLIEARRHVLEVSLPPQPVWLQGDFARLSQIVANLLNNAAKYTEEGGSIELRAAIDAGELCLSVRDNGVGIDARLLPRVFDLFEQGEQTLDRSQGGLGIGLTLVQRLVALHQGRVEAHSAGLGAGSEFRVFLPCLSVVEAHRPPALEVHGVQGDGVRVLIVDDNQDAADSVAVVLSLDGHEVKTVTDGLQALACAPVYQPHVVLLDIGLPGLDGYEVARRLRQMPSTRSALLIALTGYGQQEDREMALQSGFDRHLVKPANPMDIGREIMQWKRRAAPGADTRAASP</sequence>
<evidence type="ECO:0000259" key="8">
    <source>
        <dbReference type="PROSITE" id="PS50109"/>
    </source>
</evidence>
<organism evidence="10 11">
    <name type="scientific">Caldimonas mangrovi</name>
    <dbReference type="NCBI Taxonomy" id="2944811"/>
    <lineage>
        <taxon>Bacteria</taxon>
        <taxon>Pseudomonadati</taxon>
        <taxon>Pseudomonadota</taxon>
        <taxon>Betaproteobacteria</taxon>
        <taxon>Burkholderiales</taxon>
        <taxon>Sphaerotilaceae</taxon>
        <taxon>Caldimonas</taxon>
    </lineage>
</organism>
<dbReference type="Gene3D" id="3.30.450.40">
    <property type="match status" value="1"/>
</dbReference>
<feature type="coiled-coil region" evidence="7">
    <location>
        <begin position="317"/>
        <end position="344"/>
    </location>
</feature>
<dbReference type="CDD" id="cd00075">
    <property type="entry name" value="HATPase"/>
    <property type="match status" value="1"/>
</dbReference>
<dbReference type="InterPro" id="IPR011006">
    <property type="entry name" value="CheY-like_superfamily"/>
</dbReference>
<evidence type="ECO:0000256" key="1">
    <source>
        <dbReference type="ARBA" id="ARBA00000085"/>
    </source>
</evidence>
<feature type="modified residue" description="4-aspartylphosphate" evidence="6">
    <location>
        <position position="639"/>
    </location>
</feature>
<dbReference type="RefSeq" id="WP_251777422.1">
    <property type="nucleotide sequence ID" value="NZ_JAMKFE010000003.1"/>
</dbReference>
<feature type="domain" description="Response regulatory" evidence="9">
    <location>
        <begin position="590"/>
        <end position="706"/>
    </location>
</feature>
<dbReference type="PRINTS" id="PR00344">
    <property type="entry name" value="BCTRLSENSOR"/>
</dbReference>
<feature type="domain" description="Response regulatory" evidence="9">
    <location>
        <begin position="16"/>
        <end position="132"/>
    </location>
</feature>
<dbReference type="InterPro" id="IPR003018">
    <property type="entry name" value="GAF"/>
</dbReference>
<dbReference type="CDD" id="cd17580">
    <property type="entry name" value="REC_2_DhkD-like"/>
    <property type="match status" value="1"/>
</dbReference>
<accession>A0ABT0YKG2</accession>
<comment type="caution">
    <text evidence="10">The sequence shown here is derived from an EMBL/GenBank/DDBJ whole genome shotgun (WGS) entry which is preliminary data.</text>
</comment>
<comment type="catalytic activity">
    <reaction evidence="1">
        <text>ATP + protein L-histidine = ADP + protein N-phospho-L-histidine.</text>
        <dbReference type="EC" id="2.7.13.3"/>
    </reaction>
</comment>
<dbReference type="SUPFAM" id="SSF52172">
    <property type="entry name" value="CheY-like"/>
    <property type="match status" value="2"/>
</dbReference>
<evidence type="ECO:0000256" key="5">
    <source>
        <dbReference type="ARBA" id="ARBA00022777"/>
    </source>
</evidence>
<keyword evidence="3 6" id="KW-0597">Phosphoprotein</keyword>
<dbReference type="EMBL" id="JAMKFE010000003">
    <property type="protein sequence ID" value="MCM5679223.1"/>
    <property type="molecule type" value="Genomic_DNA"/>
</dbReference>
<dbReference type="Pfam" id="PF02518">
    <property type="entry name" value="HATPase_c"/>
    <property type="match status" value="1"/>
</dbReference>
<evidence type="ECO:0000256" key="7">
    <source>
        <dbReference type="SAM" id="Coils"/>
    </source>
</evidence>